<dbReference type="InterPro" id="IPR020904">
    <property type="entry name" value="Sc_DH/Rdtase_CS"/>
</dbReference>
<evidence type="ECO:0000313" key="5">
    <source>
        <dbReference type="Proteomes" id="UP000027730"/>
    </source>
</evidence>
<evidence type="ECO:0000256" key="1">
    <source>
        <dbReference type="ARBA" id="ARBA00006484"/>
    </source>
</evidence>
<dbReference type="HOGENOM" id="CLU_010194_1_0_1"/>
<organism evidence="4 5">
    <name type="scientific">Aureobasidium namibiae CBS 147.97</name>
    <dbReference type="NCBI Taxonomy" id="1043004"/>
    <lineage>
        <taxon>Eukaryota</taxon>
        <taxon>Fungi</taxon>
        <taxon>Dikarya</taxon>
        <taxon>Ascomycota</taxon>
        <taxon>Pezizomycotina</taxon>
        <taxon>Dothideomycetes</taxon>
        <taxon>Dothideomycetidae</taxon>
        <taxon>Dothideales</taxon>
        <taxon>Saccotheciaceae</taxon>
        <taxon>Aureobasidium</taxon>
    </lineage>
</organism>
<reference evidence="4 5" key="1">
    <citation type="journal article" date="2014" name="BMC Genomics">
        <title>Genome sequencing of four Aureobasidium pullulans varieties: biotechnological potential, stress tolerance, and description of new species.</title>
        <authorList>
            <person name="Gostin Ar C."/>
            <person name="Ohm R.A."/>
            <person name="Kogej T."/>
            <person name="Sonjak S."/>
            <person name="Turk M."/>
            <person name="Zajc J."/>
            <person name="Zalar P."/>
            <person name="Grube M."/>
            <person name="Sun H."/>
            <person name="Han J."/>
            <person name="Sharma A."/>
            <person name="Chiniquy J."/>
            <person name="Ngan C.Y."/>
            <person name="Lipzen A."/>
            <person name="Barry K."/>
            <person name="Grigoriev I.V."/>
            <person name="Gunde-Cimerman N."/>
        </authorList>
    </citation>
    <scope>NUCLEOTIDE SEQUENCE [LARGE SCALE GENOMIC DNA]</scope>
    <source>
        <strain evidence="4 5">CBS 147.97</strain>
    </source>
</reference>
<keyword evidence="5" id="KW-1185">Reference proteome</keyword>
<dbReference type="GeneID" id="25414154"/>
<dbReference type="STRING" id="1043004.A0A074WDZ6"/>
<dbReference type="AlphaFoldDB" id="A0A074WDZ6"/>
<dbReference type="EMBL" id="KL584720">
    <property type="protein sequence ID" value="KEQ69789.1"/>
    <property type="molecule type" value="Genomic_DNA"/>
</dbReference>
<evidence type="ECO:0000256" key="2">
    <source>
        <dbReference type="ARBA" id="ARBA00022857"/>
    </source>
</evidence>
<dbReference type="OrthoDB" id="498125at2759"/>
<dbReference type="RefSeq" id="XP_013423952.1">
    <property type="nucleotide sequence ID" value="XM_013568498.1"/>
</dbReference>
<dbReference type="PROSITE" id="PS00061">
    <property type="entry name" value="ADH_SHORT"/>
    <property type="match status" value="1"/>
</dbReference>
<name>A0A074WDZ6_9PEZI</name>
<keyword evidence="2" id="KW-0521">NADP</keyword>
<dbReference type="PANTHER" id="PTHR42760:SF121">
    <property type="entry name" value="3-OXOACYL-(ACYL-CARRIER-PROTEIN) REDUCTASE"/>
    <property type="match status" value="1"/>
</dbReference>
<dbReference type="Proteomes" id="UP000027730">
    <property type="component" value="Unassembled WGS sequence"/>
</dbReference>
<comment type="similarity">
    <text evidence="1 3">Belongs to the short-chain dehydrogenases/reductases (SDR) family.</text>
</comment>
<dbReference type="PRINTS" id="PR00080">
    <property type="entry name" value="SDRFAMILY"/>
</dbReference>
<accession>A0A074WDZ6</accession>
<dbReference type="SUPFAM" id="SSF51735">
    <property type="entry name" value="NAD(P)-binding Rossmann-fold domains"/>
    <property type="match status" value="1"/>
</dbReference>
<proteinExistence type="inferred from homology"/>
<gene>
    <name evidence="4" type="ORF">M436DRAFT_67041</name>
</gene>
<evidence type="ECO:0000256" key="3">
    <source>
        <dbReference type="RuleBase" id="RU000363"/>
    </source>
</evidence>
<dbReference type="GO" id="GO:0048038">
    <property type="term" value="F:quinone binding"/>
    <property type="evidence" value="ECO:0007669"/>
    <property type="project" value="TreeGrafter"/>
</dbReference>
<dbReference type="PANTHER" id="PTHR42760">
    <property type="entry name" value="SHORT-CHAIN DEHYDROGENASES/REDUCTASES FAMILY MEMBER"/>
    <property type="match status" value="1"/>
</dbReference>
<dbReference type="GO" id="GO:0016616">
    <property type="term" value="F:oxidoreductase activity, acting on the CH-OH group of donors, NAD or NADP as acceptor"/>
    <property type="evidence" value="ECO:0007669"/>
    <property type="project" value="TreeGrafter"/>
</dbReference>
<dbReference type="GO" id="GO:0006633">
    <property type="term" value="P:fatty acid biosynthetic process"/>
    <property type="evidence" value="ECO:0007669"/>
    <property type="project" value="TreeGrafter"/>
</dbReference>
<dbReference type="Pfam" id="PF00106">
    <property type="entry name" value="adh_short"/>
    <property type="match status" value="1"/>
</dbReference>
<protein>
    <submittedName>
        <fullName evidence="4">NAD(P)-binding protein</fullName>
    </submittedName>
</protein>
<dbReference type="InterPro" id="IPR002347">
    <property type="entry name" value="SDR_fam"/>
</dbReference>
<dbReference type="FunFam" id="3.40.50.720:FF:000084">
    <property type="entry name" value="Short-chain dehydrogenase reductase"/>
    <property type="match status" value="1"/>
</dbReference>
<dbReference type="Gene3D" id="3.40.50.720">
    <property type="entry name" value="NAD(P)-binding Rossmann-like Domain"/>
    <property type="match status" value="1"/>
</dbReference>
<sequence length="312" mass="33272">MVARLSTRAIKQAAASARLSYNLSHTRTFASTLHREEKRTAIVTGASRGIADTSGSGKAIALRLAQDGYDLCINDVEANKQGVDDVVKQVKSAGVNAVGAVGDVSDLSQVESVIQKSVKELGPLNTMIANAGIAQVKPLLDLTTEDFERMFRINVFGVQNCYSAAARQMISQGNATAEAPGKMLAAASIVAFKPFALLSHYSASKWAVRGLTQAYAMEMAEHHITVNSYAPGIVGTAMWDLIDEELGKKRGTDLGQIIKKGETIKKYTDELIALGRVSVPEDVAKLVSFLASSDSNYITGQCQVVDGGIIFT</sequence>
<evidence type="ECO:0000313" key="4">
    <source>
        <dbReference type="EMBL" id="KEQ69789.1"/>
    </source>
</evidence>
<dbReference type="InterPro" id="IPR036291">
    <property type="entry name" value="NAD(P)-bd_dom_sf"/>
</dbReference>
<dbReference type="PRINTS" id="PR00081">
    <property type="entry name" value="GDHRDH"/>
</dbReference>